<dbReference type="Gene3D" id="1.10.10.10">
    <property type="entry name" value="Winged helix-like DNA-binding domain superfamily/Winged helix DNA-binding domain"/>
    <property type="match status" value="1"/>
</dbReference>
<dbReference type="OrthoDB" id="4629915at2"/>
<dbReference type="InterPro" id="IPR029016">
    <property type="entry name" value="GAF-like_dom_sf"/>
</dbReference>
<proteinExistence type="predicted"/>
<dbReference type="GO" id="GO:0003723">
    <property type="term" value="F:RNA binding"/>
    <property type="evidence" value="ECO:0007669"/>
    <property type="project" value="InterPro"/>
</dbReference>
<evidence type="ECO:0000313" key="6">
    <source>
        <dbReference type="EMBL" id="SFU08995.1"/>
    </source>
</evidence>
<dbReference type="SMART" id="SM00065">
    <property type="entry name" value="GAF"/>
    <property type="match status" value="1"/>
</dbReference>
<keyword evidence="1" id="KW-0808">Transferase</keyword>
<evidence type="ECO:0000256" key="3">
    <source>
        <dbReference type="ARBA" id="ARBA00023015"/>
    </source>
</evidence>
<feature type="domain" description="ANTAR" evidence="5">
    <location>
        <begin position="172"/>
        <end position="233"/>
    </location>
</feature>
<dbReference type="SUPFAM" id="SSF52172">
    <property type="entry name" value="CheY-like"/>
    <property type="match status" value="1"/>
</dbReference>
<evidence type="ECO:0000256" key="2">
    <source>
        <dbReference type="ARBA" id="ARBA00022777"/>
    </source>
</evidence>
<dbReference type="InterPro" id="IPR011006">
    <property type="entry name" value="CheY-like_superfamily"/>
</dbReference>
<name>A0A1I7DBJ6_9ACTN</name>
<evidence type="ECO:0000313" key="7">
    <source>
        <dbReference type="Proteomes" id="UP000199546"/>
    </source>
</evidence>
<evidence type="ECO:0000256" key="4">
    <source>
        <dbReference type="ARBA" id="ARBA00023163"/>
    </source>
</evidence>
<sequence length="246" mass="26608">MTATPDDADGAADSTQNLGDTMSRVARHLQEEHGDVEGTLQAITATAVRVVPNAEECSISYVIGRSKIEPRASTSDLPREVDALQERIKEGPCMDAVWEQQVVRVDDVGADDRWPQFARQASELGVGSMMCFQLFVQGDQLGGMNLYAHTPGAFDDECQEIGLMFAAHAAVAVAGAEHEEHLRAGMTNRDVIGQAKGILMERHKLTADQAFGVLARVSQELNRKLVDIAREVTETGAVPGGNTRHN</sequence>
<evidence type="ECO:0000256" key="1">
    <source>
        <dbReference type="ARBA" id="ARBA00022679"/>
    </source>
</evidence>
<keyword evidence="7" id="KW-1185">Reference proteome</keyword>
<evidence type="ECO:0000259" key="5">
    <source>
        <dbReference type="PROSITE" id="PS50921"/>
    </source>
</evidence>
<dbReference type="InterPro" id="IPR005561">
    <property type="entry name" value="ANTAR"/>
</dbReference>
<dbReference type="SMART" id="SM01012">
    <property type="entry name" value="ANTAR"/>
    <property type="match status" value="1"/>
</dbReference>
<dbReference type="RefSeq" id="WP_093585046.1">
    <property type="nucleotide sequence ID" value="NZ_FPBA01000044.1"/>
</dbReference>
<reference evidence="7" key="1">
    <citation type="submission" date="2016-10" db="EMBL/GenBank/DDBJ databases">
        <authorList>
            <person name="Varghese N."/>
            <person name="Submissions S."/>
        </authorList>
    </citation>
    <scope>NUCLEOTIDE SEQUENCE [LARGE SCALE GENOMIC DNA]</scope>
    <source>
        <strain evidence="7">DSM 46136</strain>
    </source>
</reference>
<dbReference type="GO" id="GO:0016301">
    <property type="term" value="F:kinase activity"/>
    <property type="evidence" value="ECO:0007669"/>
    <property type="project" value="UniProtKB-KW"/>
</dbReference>
<dbReference type="Proteomes" id="UP000199546">
    <property type="component" value="Unassembled WGS sequence"/>
</dbReference>
<dbReference type="SUPFAM" id="SSF55781">
    <property type="entry name" value="GAF domain-like"/>
    <property type="match status" value="1"/>
</dbReference>
<dbReference type="STRING" id="1296565.SAMN05660657_05580"/>
<keyword evidence="2" id="KW-0418">Kinase</keyword>
<dbReference type="AlphaFoldDB" id="A0A1I7DBJ6"/>
<dbReference type="PROSITE" id="PS50921">
    <property type="entry name" value="ANTAR"/>
    <property type="match status" value="1"/>
</dbReference>
<dbReference type="Pfam" id="PF13185">
    <property type="entry name" value="GAF_2"/>
    <property type="match status" value="1"/>
</dbReference>
<dbReference type="PIRSF" id="PIRSF036625">
    <property type="entry name" value="GAF_ANTAR"/>
    <property type="match status" value="1"/>
</dbReference>
<dbReference type="EMBL" id="FPBA01000044">
    <property type="protein sequence ID" value="SFU08995.1"/>
    <property type="molecule type" value="Genomic_DNA"/>
</dbReference>
<dbReference type="InterPro" id="IPR012074">
    <property type="entry name" value="GAF_ANTAR"/>
</dbReference>
<protein>
    <submittedName>
        <fullName evidence="6">GAF domain-containing protein</fullName>
    </submittedName>
</protein>
<dbReference type="InterPro" id="IPR036388">
    <property type="entry name" value="WH-like_DNA-bd_sf"/>
</dbReference>
<dbReference type="Gene3D" id="3.30.450.40">
    <property type="match status" value="1"/>
</dbReference>
<dbReference type="InterPro" id="IPR003018">
    <property type="entry name" value="GAF"/>
</dbReference>
<dbReference type="Pfam" id="PF03861">
    <property type="entry name" value="ANTAR"/>
    <property type="match status" value="1"/>
</dbReference>
<gene>
    <name evidence="6" type="ORF">SAMN05660657_05580</name>
</gene>
<organism evidence="6 7">
    <name type="scientific">Geodermatophilus amargosae</name>
    <dbReference type="NCBI Taxonomy" id="1296565"/>
    <lineage>
        <taxon>Bacteria</taxon>
        <taxon>Bacillati</taxon>
        <taxon>Actinomycetota</taxon>
        <taxon>Actinomycetes</taxon>
        <taxon>Geodermatophilales</taxon>
        <taxon>Geodermatophilaceae</taxon>
        <taxon>Geodermatophilus</taxon>
    </lineage>
</organism>
<accession>A0A1I7DBJ6</accession>
<keyword evidence="3" id="KW-0805">Transcription regulation</keyword>
<keyword evidence="4" id="KW-0804">Transcription</keyword>